<sequence>MSYLYVGLNANVPLQSPLKISPLSASCKSWSLLVCFCYVLHSDSSAANIITQLHTQLINIQGIARVINFNQCFYYLACSLCNKASNAYQNEDLWCNYCAKKVPPLIRIKFNIQIEDPTGAIEAAVFPGIAETIYGITGINITSTAPGVKK</sequence>
<proteinExistence type="predicted"/>
<organism evidence="1 2">
    <name type="scientific">Rhododendron molle</name>
    <name type="common">Chinese azalea</name>
    <name type="synonym">Azalea mollis</name>
    <dbReference type="NCBI Taxonomy" id="49168"/>
    <lineage>
        <taxon>Eukaryota</taxon>
        <taxon>Viridiplantae</taxon>
        <taxon>Streptophyta</taxon>
        <taxon>Embryophyta</taxon>
        <taxon>Tracheophyta</taxon>
        <taxon>Spermatophyta</taxon>
        <taxon>Magnoliopsida</taxon>
        <taxon>eudicotyledons</taxon>
        <taxon>Gunneridae</taxon>
        <taxon>Pentapetalae</taxon>
        <taxon>asterids</taxon>
        <taxon>Ericales</taxon>
        <taxon>Ericaceae</taxon>
        <taxon>Ericoideae</taxon>
        <taxon>Rhodoreae</taxon>
        <taxon>Rhododendron</taxon>
    </lineage>
</organism>
<protein>
    <submittedName>
        <fullName evidence="1">Uncharacterized protein</fullName>
    </submittedName>
</protein>
<gene>
    <name evidence="1" type="ORF">RHMOL_Rhmol06G0145800</name>
</gene>
<reference evidence="1" key="1">
    <citation type="submission" date="2022-02" db="EMBL/GenBank/DDBJ databases">
        <title>Plant Genome Project.</title>
        <authorList>
            <person name="Zhang R.-G."/>
        </authorList>
    </citation>
    <scope>NUCLEOTIDE SEQUENCE</scope>
    <source>
        <strain evidence="1">AT1</strain>
    </source>
</reference>
<evidence type="ECO:0000313" key="2">
    <source>
        <dbReference type="Proteomes" id="UP001062846"/>
    </source>
</evidence>
<evidence type="ECO:0000313" key="1">
    <source>
        <dbReference type="EMBL" id="KAI8550941.1"/>
    </source>
</evidence>
<accession>A0ACC0NDL5</accession>
<dbReference type="EMBL" id="CM046393">
    <property type="protein sequence ID" value="KAI8550941.1"/>
    <property type="molecule type" value="Genomic_DNA"/>
</dbReference>
<comment type="caution">
    <text evidence="1">The sequence shown here is derived from an EMBL/GenBank/DDBJ whole genome shotgun (WGS) entry which is preliminary data.</text>
</comment>
<keyword evidence="2" id="KW-1185">Reference proteome</keyword>
<name>A0ACC0NDL5_RHOML</name>
<dbReference type="Proteomes" id="UP001062846">
    <property type="component" value="Chromosome 6"/>
</dbReference>